<evidence type="ECO:0008006" key="4">
    <source>
        <dbReference type="Google" id="ProtNLM"/>
    </source>
</evidence>
<keyword evidence="1" id="KW-0472">Membrane</keyword>
<keyword evidence="1" id="KW-0812">Transmembrane</keyword>
<feature type="transmembrane region" description="Helical" evidence="1">
    <location>
        <begin position="49"/>
        <end position="67"/>
    </location>
</feature>
<evidence type="ECO:0000313" key="2">
    <source>
        <dbReference type="EMBL" id="OLQ72157.1"/>
    </source>
</evidence>
<gene>
    <name evidence="2" type="ORF">BIT28_24315</name>
</gene>
<dbReference type="STRING" id="1903952.BIT28_24315"/>
<dbReference type="AlphaFoldDB" id="A0A1Q9GCN1"/>
<comment type="caution">
    <text evidence="2">The sequence shown here is derived from an EMBL/GenBank/DDBJ whole genome shotgun (WGS) entry which is preliminary data.</text>
</comment>
<reference evidence="2 3" key="1">
    <citation type="submission" date="2016-09" db="EMBL/GenBank/DDBJ databases">
        <title>Photobacterium proteolyticum sp. nov. a protease producing bacterium isolated from ocean sediments of Laizhou Bay.</title>
        <authorList>
            <person name="Li Y."/>
        </authorList>
    </citation>
    <scope>NUCLEOTIDE SEQUENCE [LARGE SCALE GENOMIC DNA]</scope>
    <source>
        <strain evidence="2 3">13-12</strain>
    </source>
</reference>
<evidence type="ECO:0000313" key="3">
    <source>
        <dbReference type="Proteomes" id="UP000186905"/>
    </source>
</evidence>
<dbReference type="RefSeq" id="WP_075767132.1">
    <property type="nucleotide sequence ID" value="NZ_MJIL01000092.1"/>
</dbReference>
<keyword evidence="3" id="KW-1185">Reference proteome</keyword>
<keyword evidence="1" id="KW-1133">Transmembrane helix</keyword>
<accession>A0A1Q9GCN1</accession>
<dbReference type="Proteomes" id="UP000186905">
    <property type="component" value="Unassembled WGS sequence"/>
</dbReference>
<organism evidence="2 3">
    <name type="scientific">Photobacterium proteolyticum</name>
    <dbReference type="NCBI Taxonomy" id="1903952"/>
    <lineage>
        <taxon>Bacteria</taxon>
        <taxon>Pseudomonadati</taxon>
        <taxon>Pseudomonadota</taxon>
        <taxon>Gammaproteobacteria</taxon>
        <taxon>Vibrionales</taxon>
        <taxon>Vibrionaceae</taxon>
        <taxon>Photobacterium</taxon>
    </lineage>
</organism>
<dbReference type="OrthoDB" id="5815893at2"/>
<protein>
    <recommendedName>
        <fullName evidence="4">MFS transporter permease</fullName>
    </recommendedName>
</protein>
<feature type="transmembrane region" description="Helical" evidence="1">
    <location>
        <begin position="73"/>
        <end position="91"/>
    </location>
</feature>
<feature type="transmembrane region" description="Helical" evidence="1">
    <location>
        <begin position="112"/>
        <end position="135"/>
    </location>
</feature>
<feature type="transmembrane region" description="Helical" evidence="1">
    <location>
        <begin position="16"/>
        <end position="37"/>
    </location>
</feature>
<sequence length="142" mass="15886">MSNTQDSATTRIYTPKQVACGALGGPVGLIYFLWANFSILKKENHSKATIILGIVFIISLIFAAPFVPQEVPAITFTIAYVILAFFLSQKFHLNKDEIMDSEEYTFHSSFRVFGITIACFWSSYIVVAAPLHWLYTIGFFGA</sequence>
<evidence type="ECO:0000256" key="1">
    <source>
        <dbReference type="SAM" id="Phobius"/>
    </source>
</evidence>
<dbReference type="EMBL" id="MJIL01000092">
    <property type="protein sequence ID" value="OLQ72157.1"/>
    <property type="molecule type" value="Genomic_DNA"/>
</dbReference>
<name>A0A1Q9GCN1_9GAMM</name>
<proteinExistence type="predicted"/>